<evidence type="ECO:0000313" key="10">
    <source>
        <dbReference type="Proteomes" id="UP000070412"/>
    </source>
</evidence>
<dbReference type="EMBL" id="WVUK01000053">
    <property type="protein sequence ID" value="KAF7494402.1"/>
    <property type="molecule type" value="Genomic_DNA"/>
</dbReference>
<name>A0A834RD10_SARSC</name>
<keyword evidence="3" id="KW-0375">Hydrogen ion transport</keyword>
<dbReference type="SUPFAM" id="SSF48371">
    <property type="entry name" value="ARM repeat"/>
    <property type="match status" value="1"/>
</dbReference>
<evidence type="ECO:0000256" key="1">
    <source>
        <dbReference type="ARBA" id="ARBA00008613"/>
    </source>
</evidence>
<dbReference type="AlphaFoldDB" id="A0A834RD10"/>
<feature type="domain" description="ATPase V1 complex subunit H C-terminal" evidence="7">
    <location>
        <begin position="342"/>
        <end position="453"/>
    </location>
</feature>
<reference evidence="8" key="2">
    <citation type="submission" date="2020-01" db="EMBL/GenBank/DDBJ databases">
        <authorList>
            <person name="Korhonen P.K.K."/>
            <person name="Guangxu M.G."/>
            <person name="Wang T.W."/>
            <person name="Stroehlein A.J.S."/>
            <person name="Young N.D."/>
            <person name="Ang C.-S.A."/>
            <person name="Fernando D.W.F."/>
            <person name="Lu H.L."/>
            <person name="Taylor S.T."/>
            <person name="Ehtesham M.E.M."/>
            <person name="Najaraj S.H.N."/>
            <person name="Harsha G.H.G."/>
            <person name="Madugundu A.M."/>
            <person name="Renuse S.R."/>
            <person name="Holt D.H."/>
            <person name="Pandey A.P."/>
            <person name="Papenfuss A.P."/>
            <person name="Gasser R.B.G."/>
            <person name="Fischer K.F."/>
        </authorList>
    </citation>
    <scope>NUCLEOTIDE SEQUENCE</scope>
    <source>
        <strain evidence="8">SSS_KF_BRIS2020</strain>
    </source>
</reference>
<evidence type="ECO:0000313" key="9">
    <source>
        <dbReference type="EnsemblMetazoa" id="KAF7494402.1"/>
    </source>
</evidence>
<organism evidence="8">
    <name type="scientific">Sarcoptes scabiei</name>
    <name type="common">Itch mite</name>
    <name type="synonym">Acarus scabiei</name>
    <dbReference type="NCBI Taxonomy" id="52283"/>
    <lineage>
        <taxon>Eukaryota</taxon>
        <taxon>Metazoa</taxon>
        <taxon>Ecdysozoa</taxon>
        <taxon>Arthropoda</taxon>
        <taxon>Chelicerata</taxon>
        <taxon>Arachnida</taxon>
        <taxon>Acari</taxon>
        <taxon>Acariformes</taxon>
        <taxon>Sarcoptiformes</taxon>
        <taxon>Astigmata</taxon>
        <taxon>Psoroptidia</taxon>
        <taxon>Sarcoptoidea</taxon>
        <taxon>Sarcoptidae</taxon>
        <taxon>Sarcoptinae</taxon>
        <taxon>Sarcoptes</taxon>
    </lineage>
</organism>
<evidence type="ECO:0000256" key="2">
    <source>
        <dbReference type="ARBA" id="ARBA00022448"/>
    </source>
</evidence>
<dbReference type="InterPro" id="IPR011989">
    <property type="entry name" value="ARM-like"/>
</dbReference>
<feature type="compositionally biased region" description="Polar residues" evidence="6">
    <location>
        <begin position="762"/>
        <end position="790"/>
    </location>
</feature>
<keyword evidence="10" id="KW-1185">Reference proteome</keyword>
<dbReference type="PANTHER" id="PTHR10698">
    <property type="entry name" value="V-TYPE PROTON ATPASE SUBUNIT H"/>
    <property type="match status" value="1"/>
</dbReference>
<reference evidence="9" key="3">
    <citation type="submission" date="2022-06" db="UniProtKB">
        <authorList>
            <consortium name="EnsemblMetazoa"/>
        </authorList>
    </citation>
    <scope>IDENTIFICATION</scope>
</reference>
<dbReference type="Pfam" id="PF03224">
    <property type="entry name" value="V-ATPase_H_N"/>
    <property type="match status" value="1"/>
</dbReference>
<protein>
    <submittedName>
        <fullName evidence="8">V-type proton ATPase subunit H</fullName>
    </submittedName>
</protein>
<dbReference type="GO" id="GO:0046961">
    <property type="term" value="F:proton-transporting ATPase activity, rotational mechanism"/>
    <property type="evidence" value="ECO:0007669"/>
    <property type="project" value="InterPro"/>
</dbReference>
<dbReference type="Gene3D" id="1.25.10.10">
    <property type="entry name" value="Leucine-rich Repeat Variant"/>
    <property type="match status" value="1"/>
</dbReference>
<dbReference type="GO" id="GO:0000221">
    <property type="term" value="C:vacuolar proton-transporting V-type ATPase, V1 domain"/>
    <property type="evidence" value="ECO:0007669"/>
    <property type="project" value="InterPro"/>
</dbReference>
<feature type="compositionally biased region" description="Low complexity" evidence="6">
    <location>
        <begin position="731"/>
        <end position="745"/>
    </location>
</feature>
<keyword evidence="4" id="KW-0406">Ion transport</keyword>
<dbReference type="GO" id="GO:0005765">
    <property type="term" value="C:lysosomal membrane"/>
    <property type="evidence" value="ECO:0007669"/>
    <property type="project" value="TreeGrafter"/>
</dbReference>
<dbReference type="Pfam" id="PF11698">
    <property type="entry name" value="V-ATPase_H_C"/>
    <property type="match status" value="1"/>
</dbReference>
<evidence type="ECO:0000256" key="5">
    <source>
        <dbReference type="ARBA" id="ARBA00046225"/>
    </source>
</evidence>
<dbReference type="InterPro" id="IPR011987">
    <property type="entry name" value="ATPase_V1-cplx_hsu_C"/>
</dbReference>
<evidence type="ECO:0000259" key="7">
    <source>
        <dbReference type="Pfam" id="PF11698"/>
    </source>
</evidence>
<accession>A0A834RD10</accession>
<dbReference type="Gene3D" id="3.40.50.1000">
    <property type="entry name" value="HAD superfamily/HAD-like"/>
    <property type="match status" value="1"/>
</dbReference>
<dbReference type="InterPro" id="IPR004908">
    <property type="entry name" value="ATPase_V1-cplx_hsu"/>
</dbReference>
<evidence type="ECO:0000256" key="6">
    <source>
        <dbReference type="SAM" id="MobiDB-lite"/>
    </source>
</evidence>
<comment type="similarity">
    <text evidence="1">Belongs to the V-ATPase H subunit family.</text>
</comment>
<feature type="compositionally biased region" description="Low complexity" evidence="6">
    <location>
        <begin position="791"/>
        <end position="821"/>
    </location>
</feature>
<reference evidence="10" key="1">
    <citation type="journal article" date="2020" name="PLoS Negl. Trop. Dis.">
        <title>High-quality nuclear genome for Sarcoptes scabiei-A critical resource for a neglected parasite.</title>
        <authorList>
            <person name="Korhonen P.K."/>
            <person name="Gasser R.B."/>
            <person name="Ma G."/>
            <person name="Wang T."/>
            <person name="Stroehlein A.J."/>
            <person name="Young N.D."/>
            <person name="Ang C.S."/>
            <person name="Fernando D.D."/>
            <person name="Lu H.C."/>
            <person name="Taylor S."/>
            <person name="Reynolds S.L."/>
            <person name="Mofiz E."/>
            <person name="Najaraj S.H."/>
            <person name="Gowda H."/>
            <person name="Madugundu A."/>
            <person name="Renuse S."/>
            <person name="Holt D."/>
            <person name="Pandey A."/>
            <person name="Papenfuss A.T."/>
            <person name="Fischer K."/>
        </authorList>
    </citation>
    <scope>NUCLEOTIDE SEQUENCE [LARGE SCALE GENOMIC DNA]</scope>
</reference>
<dbReference type="InterPro" id="IPR036412">
    <property type="entry name" value="HAD-like_sf"/>
</dbReference>
<sequence>MTDVSSKLQRVMSNDNDIKAAAATSLLHQKAHDIRQKCIPWQSYHSSQMISDRDFKFISRYEKISAENRAEFIEKHSNELVETFLTMLSTVSKDETIRYILCLINEIFLEDGSRVELFHSYCAKHKDSLWKHYFSLIFRDDEFIQNMTALLIAKSACWTVKHRLKSNDLTMYLNWLIEKLRANTDYIQSVARCLQLMLRVDSYRSKFDDLNGLAAIFDVFSSCTNFQIQYQLIFCIWICTFDLSLVHKMSKYNAIPKLADILSESIKEKVIRMILATFRNLIEKLGDDEPELARENAIILVQCKVLKHLEILQQSGQKFDDPDIKDDIDFLYEKLQASIQDLSSFDEYATEIRSGRLEWSPVHTTEKFWRENAARLNEKNYELLKILIRLLEASKEPMVLAVAAHDIGEYVRHYPRGKVVIETLGGKRLVMQLLSDNDANKVFHILFRIQQSLHSEIFSCTVLIAFIECPGRMGPIKVKKPQAILFDLSGTATKSYFTDKILFPYIKHNCSTYLFNNWDNQILQKDITRLREQSKKDEGPKIFGPECDREEIERSICQYVFKCLNELRENDAINIFRLHMWFDGYNRNKIETPVYSDVAIQIKHWRITQNIKLYVLSNGWVEATKRFMAKTNHGDLNLLIDGHFDSTSGPLDDPNTFRRVVEQISLPPTQVLFLTKSPSENKAALEAGLNSILVMTHRRDLARLDDKMKKNICYVRSFNEITFIEDRNAASMPSESDSNLNSSLSKSRKSKNSKCSIGSSSYDMSKSRSNAKVSEQNDSTFSKNTKPTETSSSASSKSSSASTDHSSSASSNHSSSASTKNSGRHTLNDRK</sequence>
<dbReference type="InterPro" id="IPR038497">
    <property type="entry name" value="ATPase_V1-cplx_hsu_C_sf"/>
</dbReference>
<gene>
    <name evidence="8" type="ORF">SSS_2880</name>
</gene>
<evidence type="ECO:0000256" key="4">
    <source>
        <dbReference type="ARBA" id="ARBA00023065"/>
    </source>
</evidence>
<dbReference type="InterPro" id="IPR023214">
    <property type="entry name" value="HAD_sf"/>
</dbReference>
<keyword evidence="2" id="KW-0813">Transport</keyword>
<dbReference type="PANTHER" id="PTHR10698:SF0">
    <property type="entry name" value="V-TYPE PROTON ATPASE SUBUNIT H"/>
    <property type="match status" value="1"/>
</dbReference>
<comment type="function">
    <text evidence="5">Subunit of the V1 complex of vacuolar(H+)-ATPase (V-ATPase), a multisubunit enzyme composed of a peripheral complex (V1) that hydrolyzes ATP and a membrane integral complex (V0) that translocates protons. V-ATPase is responsible for acidifying and maintaining the pH of intracellular compartments and in some cell types, is targeted to the plasma membrane, where it is responsible for acidifying the extracellular environment. Subunit H is essential for V-ATPase activity, but not for the assembly of the complex.</text>
</comment>
<dbReference type="Gene3D" id="1.25.40.150">
    <property type="entry name" value="V-type ATPase, subunit H, C-terminal domain"/>
    <property type="match status" value="1"/>
</dbReference>
<dbReference type="InterPro" id="IPR016024">
    <property type="entry name" value="ARM-type_fold"/>
</dbReference>
<evidence type="ECO:0000313" key="8">
    <source>
        <dbReference type="EMBL" id="KAF7494402.1"/>
    </source>
</evidence>
<dbReference type="OrthoDB" id="10263554at2759"/>
<dbReference type="Proteomes" id="UP000070412">
    <property type="component" value="Unassembled WGS sequence"/>
</dbReference>
<dbReference type="FunFam" id="1.25.10.10:FF:000067">
    <property type="entry name" value="V-type proton ATPase subunit H"/>
    <property type="match status" value="1"/>
</dbReference>
<feature type="region of interest" description="Disordered" evidence="6">
    <location>
        <begin position="730"/>
        <end position="831"/>
    </location>
</feature>
<dbReference type="SUPFAM" id="SSF56784">
    <property type="entry name" value="HAD-like"/>
    <property type="match status" value="1"/>
</dbReference>
<proteinExistence type="inferred from homology"/>
<evidence type="ECO:0000256" key="3">
    <source>
        <dbReference type="ARBA" id="ARBA00022781"/>
    </source>
</evidence>
<dbReference type="EnsemblMetazoa" id="SSS_2880s_mrna">
    <property type="protein sequence ID" value="KAF7494402.1"/>
    <property type="gene ID" value="SSS_2880"/>
</dbReference>